<feature type="chain" id="PRO_5016674575" evidence="1">
    <location>
        <begin position="24"/>
        <end position="62"/>
    </location>
</feature>
<gene>
    <name evidence="2" type="ORF">BLTE_08940</name>
</gene>
<evidence type="ECO:0000313" key="3">
    <source>
        <dbReference type="Proteomes" id="UP000266934"/>
    </source>
</evidence>
<proteinExistence type="predicted"/>
<protein>
    <submittedName>
        <fullName evidence="2">Uncharacterized protein</fullName>
    </submittedName>
</protein>
<dbReference type="KEGG" id="blag:BLTE_08940"/>
<dbReference type="Proteomes" id="UP000266934">
    <property type="component" value="Chromosome"/>
</dbReference>
<reference evidence="2 3" key="1">
    <citation type="submission" date="2018-08" db="EMBL/GenBank/DDBJ databases">
        <title>Complete genome sequencing of Blastochloris tepida GI.</title>
        <authorList>
            <person name="Tsukatani Y."/>
            <person name="Mori H."/>
        </authorList>
    </citation>
    <scope>NUCLEOTIDE SEQUENCE [LARGE SCALE GENOMIC DNA]</scope>
    <source>
        <strain evidence="2 3">GI</strain>
    </source>
</reference>
<evidence type="ECO:0000313" key="2">
    <source>
        <dbReference type="EMBL" id="BBF92209.1"/>
    </source>
</evidence>
<accession>A0A348FY26</accession>
<keyword evidence="3" id="KW-1185">Reference proteome</keyword>
<keyword evidence="1" id="KW-0732">Signal</keyword>
<name>A0A348FY26_9HYPH</name>
<dbReference type="EMBL" id="AP018907">
    <property type="protein sequence ID" value="BBF92209.1"/>
    <property type="molecule type" value="Genomic_DNA"/>
</dbReference>
<dbReference type="AlphaFoldDB" id="A0A348FY26"/>
<feature type="signal peptide" evidence="1">
    <location>
        <begin position="1"/>
        <end position="23"/>
    </location>
</feature>
<sequence length="62" mass="6093">MKLGLVAVAVLAAVGISAVPAIAKNTPCSGKKGGIARCQGEKFVCRDGSISASKQSCSASAK</sequence>
<evidence type="ECO:0000256" key="1">
    <source>
        <dbReference type="SAM" id="SignalP"/>
    </source>
</evidence>
<organism evidence="2 3">
    <name type="scientific">Blastochloris tepida</name>
    <dbReference type="NCBI Taxonomy" id="2233851"/>
    <lineage>
        <taxon>Bacteria</taxon>
        <taxon>Pseudomonadati</taxon>
        <taxon>Pseudomonadota</taxon>
        <taxon>Alphaproteobacteria</taxon>
        <taxon>Hyphomicrobiales</taxon>
        <taxon>Blastochloridaceae</taxon>
        <taxon>Blastochloris</taxon>
    </lineage>
</organism>